<protein>
    <submittedName>
        <fullName evidence="2">Uncharacterized protein</fullName>
    </submittedName>
</protein>
<organism evidence="2 3">
    <name type="scientific">Sphingorhabdus pulchriflava</name>
    <dbReference type="NCBI Taxonomy" id="2292257"/>
    <lineage>
        <taxon>Bacteria</taxon>
        <taxon>Pseudomonadati</taxon>
        <taxon>Pseudomonadota</taxon>
        <taxon>Alphaproteobacteria</taxon>
        <taxon>Sphingomonadales</taxon>
        <taxon>Sphingomonadaceae</taxon>
        <taxon>Sphingorhabdus</taxon>
    </lineage>
</organism>
<keyword evidence="1" id="KW-0812">Transmembrane</keyword>
<dbReference type="OrthoDB" id="9810951at2"/>
<keyword evidence="3" id="KW-1185">Reference proteome</keyword>
<proteinExistence type="predicted"/>
<feature type="transmembrane region" description="Helical" evidence="1">
    <location>
        <begin position="6"/>
        <end position="24"/>
    </location>
</feature>
<evidence type="ECO:0000256" key="1">
    <source>
        <dbReference type="SAM" id="Phobius"/>
    </source>
</evidence>
<keyword evidence="1" id="KW-1133">Transmembrane helix</keyword>
<comment type="caution">
    <text evidence="2">The sequence shown here is derived from an EMBL/GenBank/DDBJ whole genome shotgun (WGS) entry which is preliminary data.</text>
</comment>
<name>A0A371BGE4_9SPHN</name>
<dbReference type="EMBL" id="QRGP01000001">
    <property type="protein sequence ID" value="RDV06431.1"/>
    <property type="molecule type" value="Genomic_DNA"/>
</dbReference>
<reference evidence="3" key="1">
    <citation type="submission" date="2018-08" db="EMBL/GenBank/DDBJ databases">
        <authorList>
            <person name="Kim S.-J."/>
            <person name="Jung G.-Y."/>
        </authorList>
    </citation>
    <scope>NUCLEOTIDE SEQUENCE [LARGE SCALE GENOMIC DNA]</scope>
    <source>
        <strain evidence="3">GY_G</strain>
    </source>
</reference>
<feature type="transmembrane region" description="Helical" evidence="1">
    <location>
        <begin position="36"/>
        <end position="55"/>
    </location>
</feature>
<evidence type="ECO:0000313" key="2">
    <source>
        <dbReference type="EMBL" id="RDV06431.1"/>
    </source>
</evidence>
<dbReference type="Proteomes" id="UP000263833">
    <property type="component" value="Unassembled WGS sequence"/>
</dbReference>
<evidence type="ECO:0000313" key="3">
    <source>
        <dbReference type="Proteomes" id="UP000263833"/>
    </source>
</evidence>
<gene>
    <name evidence="2" type="ORF">DXH95_03115</name>
</gene>
<accession>A0A371BGE4</accession>
<sequence>MGYWSAETWYVAIALWVGSLFCAIPVARSKNREEAVWLILCLIFGFVAYFFLLTLPNKDKPS</sequence>
<dbReference type="RefSeq" id="WP_115547984.1">
    <property type="nucleotide sequence ID" value="NZ_QRGP01000001.1"/>
</dbReference>
<dbReference type="AlphaFoldDB" id="A0A371BGE4"/>
<keyword evidence="1" id="KW-0472">Membrane</keyword>